<sequence length="118" mass="13603">MRHAVSLLSVVTKRNFCNIYRHIIRTPSALMFRVSNNCAAYAISDFQLNGPCFGDGDLWMKDQFNQAGSCYCNKESYEQSVGDMFHRDSWEGWTGKNGTFAVNDYEVFQVIRKRVINN</sequence>
<dbReference type="AlphaFoldDB" id="A0A9N8WF36"/>
<evidence type="ECO:0000313" key="1">
    <source>
        <dbReference type="EMBL" id="CAG8487020.1"/>
    </source>
</evidence>
<comment type="caution">
    <text evidence="1">The sequence shown here is derived from an EMBL/GenBank/DDBJ whole genome shotgun (WGS) entry which is preliminary data.</text>
</comment>
<protein>
    <submittedName>
        <fullName evidence="1">6242_t:CDS:1</fullName>
    </submittedName>
</protein>
<gene>
    <name evidence="1" type="ORF">FMOSSE_LOCUS3325</name>
</gene>
<proteinExistence type="predicted"/>
<evidence type="ECO:0000313" key="2">
    <source>
        <dbReference type="Proteomes" id="UP000789375"/>
    </source>
</evidence>
<organism evidence="1 2">
    <name type="scientific">Funneliformis mosseae</name>
    <name type="common">Endomycorrhizal fungus</name>
    <name type="synonym">Glomus mosseae</name>
    <dbReference type="NCBI Taxonomy" id="27381"/>
    <lineage>
        <taxon>Eukaryota</taxon>
        <taxon>Fungi</taxon>
        <taxon>Fungi incertae sedis</taxon>
        <taxon>Mucoromycota</taxon>
        <taxon>Glomeromycotina</taxon>
        <taxon>Glomeromycetes</taxon>
        <taxon>Glomerales</taxon>
        <taxon>Glomeraceae</taxon>
        <taxon>Funneliformis</taxon>
    </lineage>
</organism>
<name>A0A9N8WF36_FUNMO</name>
<dbReference type="Proteomes" id="UP000789375">
    <property type="component" value="Unassembled WGS sequence"/>
</dbReference>
<dbReference type="EMBL" id="CAJVPP010000486">
    <property type="protein sequence ID" value="CAG8487020.1"/>
    <property type="molecule type" value="Genomic_DNA"/>
</dbReference>
<keyword evidence="2" id="KW-1185">Reference proteome</keyword>
<reference evidence="1" key="1">
    <citation type="submission" date="2021-06" db="EMBL/GenBank/DDBJ databases">
        <authorList>
            <person name="Kallberg Y."/>
            <person name="Tangrot J."/>
            <person name="Rosling A."/>
        </authorList>
    </citation>
    <scope>NUCLEOTIDE SEQUENCE</scope>
    <source>
        <strain evidence="1">87-6 pot B 2015</strain>
    </source>
</reference>
<accession>A0A9N8WF36</accession>